<gene>
    <name evidence="3" type="ORF">RIF29_29012</name>
</gene>
<dbReference type="InterPro" id="IPR050390">
    <property type="entry name" value="C5-Methyltransferase"/>
</dbReference>
<sequence length="147" mass="16866">MIKYRLGQQARKQNEEHHIEKNRCSYVNFSHRSSGPSTSYRGDNERGEIPIAEALRHQIEVQKRLEEQLERRIERLLESCSMKKDEIANMLEKTSQVKQMKDNLSRKEPEFSLLDLYCGCGAMSTGLCLGANLSGFNLVTVSSLLFI</sequence>
<comment type="caution">
    <text evidence="3">The sequence shown here is derived from an EMBL/GenBank/DDBJ whole genome shotgun (WGS) entry which is preliminary data.</text>
</comment>
<feature type="domain" description="MYB-CC type transcription factor LHEQLE-containing" evidence="2">
    <location>
        <begin position="50"/>
        <end position="70"/>
    </location>
</feature>
<name>A0AAN9EDU0_CROPI</name>
<feature type="coiled-coil region" evidence="1">
    <location>
        <begin position="52"/>
        <end position="86"/>
    </location>
</feature>
<evidence type="ECO:0000313" key="3">
    <source>
        <dbReference type="EMBL" id="KAK7255599.1"/>
    </source>
</evidence>
<organism evidence="3 4">
    <name type="scientific">Crotalaria pallida</name>
    <name type="common">Smooth rattlebox</name>
    <name type="synonym">Crotalaria striata</name>
    <dbReference type="NCBI Taxonomy" id="3830"/>
    <lineage>
        <taxon>Eukaryota</taxon>
        <taxon>Viridiplantae</taxon>
        <taxon>Streptophyta</taxon>
        <taxon>Embryophyta</taxon>
        <taxon>Tracheophyta</taxon>
        <taxon>Spermatophyta</taxon>
        <taxon>Magnoliopsida</taxon>
        <taxon>eudicotyledons</taxon>
        <taxon>Gunneridae</taxon>
        <taxon>Pentapetalae</taxon>
        <taxon>rosids</taxon>
        <taxon>fabids</taxon>
        <taxon>Fabales</taxon>
        <taxon>Fabaceae</taxon>
        <taxon>Papilionoideae</taxon>
        <taxon>50 kb inversion clade</taxon>
        <taxon>genistoids sensu lato</taxon>
        <taxon>core genistoids</taxon>
        <taxon>Crotalarieae</taxon>
        <taxon>Crotalaria</taxon>
    </lineage>
</organism>
<dbReference type="GO" id="GO:0044027">
    <property type="term" value="P:negative regulation of gene expression via chromosomal CpG island methylation"/>
    <property type="evidence" value="ECO:0007669"/>
    <property type="project" value="TreeGrafter"/>
</dbReference>
<keyword evidence="1" id="KW-0175">Coiled coil</keyword>
<dbReference type="Gene3D" id="3.40.50.150">
    <property type="entry name" value="Vaccinia Virus protein VP39"/>
    <property type="match status" value="1"/>
</dbReference>
<evidence type="ECO:0000256" key="1">
    <source>
        <dbReference type="SAM" id="Coils"/>
    </source>
</evidence>
<evidence type="ECO:0000259" key="2">
    <source>
        <dbReference type="Pfam" id="PF14379"/>
    </source>
</evidence>
<reference evidence="3 4" key="1">
    <citation type="submission" date="2024-01" db="EMBL/GenBank/DDBJ databases">
        <title>The genomes of 5 underutilized Papilionoideae crops provide insights into root nodulation and disease resistanc.</title>
        <authorList>
            <person name="Yuan L."/>
        </authorList>
    </citation>
    <scope>NUCLEOTIDE SEQUENCE [LARGE SCALE GENOMIC DNA]</scope>
    <source>
        <strain evidence="3">ZHUSHIDOU_FW_LH</strain>
        <tissue evidence="3">Leaf</tissue>
    </source>
</reference>
<dbReference type="InterPro" id="IPR025756">
    <property type="entry name" value="Myb_CC_LHEQLE"/>
</dbReference>
<dbReference type="Pfam" id="PF14379">
    <property type="entry name" value="Myb_CC_LHEQLE"/>
    <property type="match status" value="1"/>
</dbReference>
<dbReference type="InterPro" id="IPR029063">
    <property type="entry name" value="SAM-dependent_MTases_sf"/>
</dbReference>
<dbReference type="Proteomes" id="UP001372338">
    <property type="component" value="Unassembled WGS sequence"/>
</dbReference>
<dbReference type="PANTHER" id="PTHR10629">
    <property type="entry name" value="CYTOSINE-SPECIFIC METHYLTRANSFERASE"/>
    <property type="match status" value="1"/>
</dbReference>
<dbReference type="GO" id="GO:0003677">
    <property type="term" value="F:DNA binding"/>
    <property type="evidence" value="ECO:0007669"/>
    <property type="project" value="TreeGrafter"/>
</dbReference>
<dbReference type="PANTHER" id="PTHR10629:SF50">
    <property type="entry name" value="DNA (CYTOSINE-5)-METHYLTRANSFERASE CMT3"/>
    <property type="match status" value="1"/>
</dbReference>
<dbReference type="AlphaFoldDB" id="A0AAN9EDU0"/>
<dbReference type="GO" id="GO:0005634">
    <property type="term" value="C:nucleus"/>
    <property type="evidence" value="ECO:0007669"/>
    <property type="project" value="TreeGrafter"/>
</dbReference>
<accession>A0AAN9EDU0</accession>
<evidence type="ECO:0000313" key="4">
    <source>
        <dbReference type="Proteomes" id="UP001372338"/>
    </source>
</evidence>
<proteinExistence type="predicted"/>
<dbReference type="GO" id="GO:0003886">
    <property type="term" value="F:DNA (cytosine-5-)-methyltransferase activity"/>
    <property type="evidence" value="ECO:0007669"/>
    <property type="project" value="TreeGrafter"/>
</dbReference>
<dbReference type="EMBL" id="JAYWIO010000006">
    <property type="protein sequence ID" value="KAK7255599.1"/>
    <property type="molecule type" value="Genomic_DNA"/>
</dbReference>
<keyword evidence="4" id="KW-1185">Reference proteome</keyword>
<protein>
    <recommendedName>
        <fullName evidence="2">MYB-CC type transcription factor LHEQLE-containing domain-containing protein</fullName>
    </recommendedName>
</protein>